<dbReference type="OrthoDB" id="284184at2759"/>
<dbReference type="PANTHER" id="PTHR43329">
    <property type="entry name" value="EPOXIDE HYDROLASE"/>
    <property type="match status" value="1"/>
</dbReference>
<reference evidence="4 5" key="1">
    <citation type="submission" date="2014-04" db="EMBL/GenBank/DDBJ databases">
        <authorList>
            <consortium name="DOE Joint Genome Institute"/>
            <person name="Kuo A."/>
            <person name="Kohler A."/>
            <person name="Nagy L.G."/>
            <person name="Floudas D."/>
            <person name="Copeland A."/>
            <person name="Barry K.W."/>
            <person name="Cichocki N."/>
            <person name="Veneault-Fourrey C."/>
            <person name="LaButti K."/>
            <person name="Lindquist E.A."/>
            <person name="Lipzen A."/>
            <person name="Lundell T."/>
            <person name="Morin E."/>
            <person name="Murat C."/>
            <person name="Sun H."/>
            <person name="Tunlid A."/>
            <person name="Henrissat B."/>
            <person name="Grigoriev I.V."/>
            <person name="Hibbett D.S."/>
            <person name="Martin F."/>
            <person name="Nordberg H.P."/>
            <person name="Cantor M.N."/>
            <person name="Hua S.X."/>
        </authorList>
    </citation>
    <scope>NUCLEOTIDE SEQUENCE [LARGE SCALE GENOMIC DNA]</scope>
    <source>
        <strain evidence="4 5">Foug A</strain>
    </source>
</reference>
<dbReference type="InterPro" id="IPR029058">
    <property type="entry name" value="AB_hydrolase_fold"/>
</dbReference>
<dbReference type="Gene3D" id="3.40.50.1820">
    <property type="entry name" value="alpha/beta hydrolase"/>
    <property type="match status" value="1"/>
</dbReference>
<dbReference type="STRING" id="1036808.A0A0C3DMS0"/>
<feature type="non-terminal residue" evidence="4">
    <location>
        <position position="1"/>
    </location>
</feature>
<dbReference type="GO" id="GO:0016787">
    <property type="term" value="F:hydrolase activity"/>
    <property type="evidence" value="ECO:0007669"/>
    <property type="project" value="UniProtKB-KW"/>
</dbReference>
<dbReference type="InterPro" id="IPR000073">
    <property type="entry name" value="AB_hydrolase_1"/>
</dbReference>
<dbReference type="EMBL" id="KN822102">
    <property type="protein sequence ID" value="KIM57331.1"/>
    <property type="molecule type" value="Genomic_DNA"/>
</dbReference>
<evidence type="ECO:0000256" key="2">
    <source>
        <dbReference type="ARBA" id="ARBA00038334"/>
    </source>
</evidence>
<accession>A0A0C3DMS0</accession>
<evidence type="ECO:0000313" key="4">
    <source>
        <dbReference type="EMBL" id="KIM57331.1"/>
    </source>
</evidence>
<dbReference type="AlphaFoldDB" id="A0A0C3DMS0"/>
<dbReference type="Proteomes" id="UP000053989">
    <property type="component" value="Unassembled WGS sequence"/>
</dbReference>
<dbReference type="PRINTS" id="PR00111">
    <property type="entry name" value="ABHYDROLASE"/>
</dbReference>
<dbReference type="InterPro" id="IPR000639">
    <property type="entry name" value="Epox_hydrolase-like"/>
</dbReference>
<keyword evidence="1" id="KW-0378">Hydrolase</keyword>
<gene>
    <name evidence="4" type="ORF">SCLCIDRAFT_1219544</name>
</gene>
<reference evidence="5" key="2">
    <citation type="submission" date="2015-01" db="EMBL/GenBank/DDBJ databases">
        <title>Evolutionary Origins and Diversification of the Mycorrhizal Mutualists.</title>
        <authorList>
            <consortium name="DOE Joint Genome Institute"/>
            <consortium name="Mycorrhizal Genomics Consortium"/>
            <person name="Kohler A."/>
            <person name="Kuo A."/>
            <person name="Nagy L.G."/>
            <person name="Floudas D."/>
            <person name="Copeland A."/>
            <person name="Barry K.W."/>
            <person name="Cichocki N."/>
            <person name="Veneault-Fourrey C."/>
            <person name="LaButti K."/>
            <person name="Lindquist E.A."/>
            <person name="Lipzen A."/>
            <person name="Lundell T."/>
            <person name="Morin E."/>
            <person name="Murat C."/>
            <person name="Riley R."/>
            <person name="Ohm R."/>
            <person name="Sun H."/>
            <person name="Tunlid A."/>
            <person name="Henrissat B."/>
            <person name="Grigoriev I.V."/>
            <person name="Hibbett D.S."/>
            <person name="Martin F."/>
        </authorList>
    </citation>
    <scope>NUCLEOTIDE SEQUENCE [LARGE SCALE GENOMIC DNA]</scope>
    <source>
        <strain evidence="5">Foug A</strain>
    </source>
</reference>
<keyword evidence="5" id="KW-1185">Reference proteome</keyword>
<dbReference type="Pfam" id="PF00561">
    <property type="entry name" value="Abhydrolase_1"/>
    <property type="match status" value="1"/>
</dbReference>
<feature type="domain" description="AB hydrolase-1" evidence="3">
    <location>
        <begin position="34"/>
        <end position="166"/>
    </location>
</feature>
<comment type="similarity">
    <text evidence="2">Belongs to the AB hydrolase superfamily. Epoxide hydrolase family.</text>
</comment>
<dbReference type="HOGENOM" id="CLU_020336_7_0_1"/>
<evidence type="ECO:0000259" key="3">
    <source>
        <dbReference type="Pfam" id="PF00561"/>
    </source>
</evidence>
<dbReference type="SUPFAM" id="SSF53474">
    <property type="entry name" value="alpha/beta-Hydrolases"/>
    <property type="match status" value="1"/>
</dbReference>
<evidence type="ECO:0000256" key="1">
    <source>
        <dbReference type="ARBA" id="ARBA00022801"/>
    </source>
</evidence>
<dbReference type="PRINTS" id="PR00412">
    <property type="entry name" value="EPOXHYDRLASE"/>
</dbReference>
<sequence length="230" mass="26251">MDPDSFNHCEAHLSTGRTYHFVDQKPQNFGEKTPTLLCVHGFPDLWYGWRYQIGSWVERGYRVVVPDMLGYGKTDMPPETWAYSTKHLCSDLAALLDYIGVQKAIIIGHDWGAFIVSRFALWQPDRSLAIAILSVPYLPPREQYSSLEEIVQFYPSYGYQLYFASEESTAEIGAHLPALFSTLYRSPTTRINDILGRGQLREILFNAPITEGCLLNDEVIIVLRVLQLKL</sequence>
<protein>
    <recommendedName>
        <fullName evidence="3">AB hydrolase-1 domain-containing protein</fullName>
    </recommendedName>
</protein>
<proteinExistence type="inferred from homology"/>
<organism evidence="4 5">
    <name type="scientific">Scleroderma citrinum Foug A</name>
    <dbReference type="NCBI Taxonomy" id="1036808"/>
    <lineage>
        <taxon>Eukaryota</taxon>
        <taxon>Fungi</taxon>
        <taxon>Dikarya</taxon>
        <taxon>Basidiomycota</taxon>
        <taxon>Agaricomycotina</taxon>
        <taxon>Agaricomycetes</taxon>
        <taxon>Agaricomycetidae</taxon>
        <taxon>Boletales</taxon>
        <taxon>Sclerodermatineae</taxon>
        <taxon>Sclerodermataceae</taxon>
        <taxon>Scleroderma</taxon>
    </lineage>
</organism>
<name>A0A0C3DMS0_9AGAM</name>
<evidence type="ECO:0000313" key="5">
    <source>
        <dbReference type="Proteomes" id="UP000053989"/>
    </source>
</evidence>
<dbReference type="InParanoid" id="A0A0C3DMS0"/>